<organism evidence="2 3">
    <name type="scientific">Penicillium desertorum</name>
    <dbReference type="NCBI Taxonomy" id="1303715"/>
    <lineage>
        <taxon>Eukaryota</taxon>
        <taxon>Fungi</taxon>
        <taxon>Dikarya</taxon>
        <taxon>Ascomycota</taxon>
        <taxon>Pezizomycotina</taxon>
        <taxon>Eurotiomycetes</taxon>
        <taxon>Eurotiomycetidae</taxon>
        <taxon>Eurotiales</taxon>
        <taxon>Aspergillaceae</taxon>
        <taxon>Penicillium</taxon>
    </lineage>
</organism>
<name>A0A9W9WX84_9EURO</name>
<evidence type="ECO:0000313" key="2">
    <source>
        <dbReference type="EMBL" id="KAJ5478364.1"/>
    </source>
</evidence>
<reference evidence="2" key="1">
    <citation type="submission" date="2022-12" db="EMBL/GenBank/DDBJ databases">
        <authorList>
            <person name="Petersen C."/>
        </authorList>
    </citation>
    <scope>NUCLEOTIDE SEQUENCE</scope>
    <source>
        <strain evidence="2">IBT 17660</strain>
    </source>
</reference>
<keyword evidence="3" id="KW-1185">Reference proteome</keyword>
<dbReference type="AlphaFoldDB" id="A0A9W9WX84"/>
<dbReference type="EMBL" id="JAPWDO010000003">
    <property type="protein sequence ID" value="KAJ5478364.1"/>
    <property type="molecule type" value="Genomic_DNA"/>
</dbReference>
<evidence type="ECO:0000313" key="3">
    <source>
        <dbReference type="Proteomes" id="UP001147760"/>
    </source>
</evidence>
<feature type="compositionally biased region" description="Polar residues" evidence="1">
    <location>
        <begin position="1"/>
        <end position="10"/>
    </location>
</feature>
<sequence>MHETTQQTNGYGEASTSSSSSDVEAMRSVDSGIAPRIHAWDRSSFKTQENHQFGGLSGSWTMGCLLGKCALAVLSPQTVPYCQFSRDSTMNEEPGYPMQPGLELTTEIEHQASGTLFSSFDSQIVQGLQGWHWGAVSV</sequence>
<comment type="caution">
    <text evidence="2">The sequence shown here is derived from an EMBL/GenBank/DDBJ whole genome shotgun (WGS) entry which is preliminary data.</text>
</comment>
<dbReference type="Proteomes" id="UP001147760">
    <property type="component" value="Unassembled WGS sequence"/>
</dbReference>
<protein>
    <submittedName>
        <fullName evidence="2">Uncharacterized protein</fullName>
    </submittedName>
</protein>
<gene>
    <name evidence="2" type="ORF">N7530_003873</name>
</gene>
<feature type="region of interest" description="Disordered" evidence="1">
    <location>
        <begin position="1"/>
        <end position="26"/>
    </location>
</feature>
<accession>A0A9W9WX84</accession>
<evidence type="ECO:0000256" key="1">
    <source>
        <dbReference type="SAM" id="MobiDB-lite"/>
    </source>
</evidence>
<proteinExistence type="predicted"/>
<reference evidence="2" key="2">
    <citation type="journal article" date="2023" name="IMA Fungus">
        <title>Comparative genomic study of the Penicillium genus elucidates a diverse pangenome and 15 lateral gene transfer events.</title>
        <authorList>
            <person name="Petersen C."/>
            <person name="Sorensen T."/>
            <person name="Nielsen M.R."/>
            <person name="Sondergaard T.E."/>
            <person name="Sorensen J.L."/>
            <person name="Fitzpatrick D.A."/>
            <person name="Frisvad J.C."/>
            <person name="Nielsen K.L."/>
        </authorList>
    </citation>
    <scope>NUCLEOTIDE SEQUENCE</scope>
    <source>
        <strain evidence="2">IBT 17660</strain>
    </source>
</reference>